<comment type="caution">
    <text evidence="1">The sequence shown here is derived from an EMBL/GenBank/DDBJ whole genome shotgun (WGS) entry which is preliminary data.</text>
</comment>
<accession>A0A850PCP7</accession>
<name>A0A850PCP7_9PROT</name>
<dbReference type="AlphaFoldDB" id="A0A850PCP7"/>
<evidence type="ECO:0000313" key="1">
    <source>
        <dbReference type="EMBL" id="NVN40419.1"/>
    </source>
</evidence>
<protein>
    <submittedName>
        <fullName evidence="1">Uncharacterized protein</fullName>
    </submittedName>
</protein>
<reference evidence="1 2" key="1">
    <citation type="submission" date="2020-06" db="EMBL/GenBank/DDBJ databases">
        <title>Description of novel acetic acid bacteria.</title>
        <authorList>
            <person name="Sombolestani A."/>
        </authorList>
    </citation>
    <scope>NUCLEOTIDE SEQUENCE [LARGE SCALE GENOMIC DNA]</scope>
    <source>
        <strain evidence="1 2">LMG 27010</strain>
    </source>
</reference>
<sequence length="118" mass="13794">MPDDLRYRTRPSTGAAFIEKDMVFVLPARLKDFRRHLHYVAEVPGSDSALYKPLFRATCIVDTYPAPPGFDGPRTIYPFYARVARNKRHYRDYYMLFLFRHQPEMAKFQMLNSAAGVV</sequence>
<dbReference type="Proteomes" id="UP000585665">
    <property type="component" value="Unassembled WGS sequence"/>
</dbReference>
<evidence type="ECO:0000313" key="2">
    <source>
        <dbReference type="Proteomes" id="UP000585665"/>
    </source>
</evidence>
<keyword evidence="2" id="KW-1185">Reference proteome</keyword>
<dbReference type="EMBL" id="JABXXR010000043">
    <property type="protein sequence ID" value="NVN40419.1"/>
    <property type="molecule type" value="Genomic_DNA"/>
</dbReference>
<organism evidence="1 2">
    <name type="scientific">Ameyamaea chiangmaiensis</name>
    <dbReference type="NCBI Taxonomy" id="442969"/>
    <lineage>
        <taxon>Bacteria</taxon>
        <taxon>Pseudomonadati</taxon>
        <taxon>Pseudomonadota</taxon>
        <taxon>Alphaproteobacteria</taxon>
        <taxon>Acetobacterales</taxon>
        <taxon>Acetobacteraceae</taxon>
        <taxon>Ameyamaea</taxon>
    </lineage>
</organism>
<proteinExistence type="predicted"/>
<gene>
    <name evidence="1" type="ORF">HUK82_07565</name>
</gene>